<dbReference type="EC" id="3.4.24.-" evidence="12"/>
<evidence type="ECO:0000259" key="11">
    <source>
        <dbReference type="Pfam" id="PF02163"/>
    </source>
</evidence>
<dbReference type="GO" id="GO:0004222">
    <property type="term" value="F:metalloendopeptidase activity"/>
    <property type="evidence" value="ECO:0007669"/>
    <property type="project" value="InterPro"/>
</dbReference>
<dbReference type="Pfam" id="PF02163">
    <property type="entry name" value="Peptidase_M50"/>
    <property type="match status" value="2"/>
</dbReference>
<dbReference type="InterPro" id="IPR008915">
    <property type="entry name" value="Peptidase_M50"/>
</dbReference>
<evidence type="ECO:0000256" key="9">
    <source>
        <dbReference type="ARBA" id="ARBA00023136"/>
    </source>
</evidence>
<feature type="domain" description="Peptidase M50" evidence="11">
    <location>
        <begin position="68"/>
        <end position="426"/>
    </location>
</feature>
<dbReference type="PANTHER" id="PTHR42837:SF2">
    <property type="entry name" value="MEMBRANE METALLOPROTEASE ARASP2, CHLOROPLASTIC-RELATED"/>
    <property type="match status" value="1"/>
</dbReference>
<protein>
    <submittedName>
        <fullName evidence="12">Putative zinc metalloprotease</fullName>
        <ecNumber evidence="12">3.4.24.-</ecNumber>
    </submittedName>
</protein>
<evidence type="ECO:0000256" key="3">
    <source>
        <dbReference type="ARBA" id="ARBA00022670"/>
    </source>
</evidence>
<dbReference type="GO" id="GO:0006508">
    <property type="term" value="P:proteolysis"/>
    <property type="evidence" value="ECO:0007669"/>
    <property type="project" value="UniProtKB-KW"/>
</dbReference>
<dbReference type="InterPro" id="IPR004387">
    <property type="entry name" value="Pept_M50_Zn"/>
</dbReference>
<evidence type="ECO:0000256" key="10">
    <source>
        <dbReference type="SAM" id="Phobius"/>
    </source>
</evidence>
<evidence type="ECO:0000256" key="8">
    <source>
        <dbReference type="ARBA" id="ARBA00023049"/>
    </source>
</evidence>
<dbReference type="SUPFAM" id="SSF50156">
    <property type="entry name" value="PDZ domain-like"/>
    <property type="match status" value="2"/>
</dbReference>
<sequence>MKIVAILLSLSLLVLIHELGHYFFAKLFKTRVEKFYLFFNPYFSILRMKKVKGKWAFSFFSRKSPESFEKENENTEWGIGWIPLGGYCSVSGMSDGSHTSAKVLDSEVKPWEYRSKPAWQRLMIILGGVIMNFIGAIIIFSFILFFFGKESLPIQNASMGYDYNKVFLKNGFENGDIILSVNAKPITEMNQVVEELFLDNSFHCTVKRGDKIIKIMLPKDFSTQMNADNSSTFAIPRFPFIIDKFTTGSLAKAKGMMIGDSIVGINGVKTPTFRDFTKEISNYSNKEINLNFFRKGQEYNVLIKLDENAKIGADSRSPYLIYPTKKIEYNFFESIPEGIAQGTNSLIVYVKQFKYLFSKKDTSQLEDVDTIGSLFPSTWNWKMFWNMTAFISIILGIINILPIPTLDGGYAMSTLWEMITKRKSSDR</sequence>
<keyword evidence="5 12" id="KW-0378">Hydrolase</keyword>
<evidence type="ECO:0000256" key="1">
    <source>
        <dbReference type="ARBA" id="ARBA00001947"/>
    </source>
</evidence>
<feature type="domain" description="Peptidase M50" evidence="11">
    <location>
        <begin position="6"/>
        <end position="59"/>
    </location>
</feature>
<keyword evidence="9 10" id="KW-0472">Membrane</keyword>
<comment type="caution">
    <text evidence="12">The sequence shown here is derived from an EMBL/GenBank/DDBJ whole genome shotgun (WGS) entry which is preliminary data.</text>
</comment>
<name>A0A644UF25_9ZZZZ</name>
<evidence type="ECO:0000256" key="5">
    <source>
        <dbReference type="ARBA" id="ARBA00022801"/>
    </source>
</evidence>
<gene>
    <name evidence="12" type="ORF">SDC9_23369</name>
</gene>
<reference evidence="12" key="1">
    <citation type="submission" date="2019-08" db="EMBL/GenBank/DDBJ databases">
        <authorList>
            <person name="Kucharzyk K."/>
            <person name="Murdoch R.W."/>
            <person name="Higgins S."/>
            <person name="Loffler F."/>
        </authorList>
    </citation>
    <scope>NUCLEOTIDE SEQUENCE</scope>
</reference>
<dbReference type="GO" id="GO:0016020">
    <property type="term" value="C:membrane"/>
    <property type="evidence" value="ECO:0007669"/>
    <property type="project" value="UniProtKB-SubCell"/>
</dbReference>
<evidence type="ECO:0000313" key="12">
    <source>
        <dbReference type="EMBL" id="MPL77513.1"/>
    </source>
</evidence>
<dbReference type="CDD" id="cd06163">
    <property type="entry name" value="S2P-M50_PDZ_RseP-like"/>
    <property type="match status" value="1"/>
</dbReference>
<keyword evidence="8 12" id="KW-0482">Metalloprotease</keyword>
<proteinExistence type="predicted"/>
<dbReference type="AlphaFoldDB" id="A0A644UF25"/>
<keyword evidence="3 12" id="KW-0645">Protease</keyword>
<evidence type="ECO:0000256" key="7">
    <source>
        <dbReference type="ARBA" id="ARBA00022989"/>
    </source>
</evidence>
<evidence type="ECO:0000256" key="6">
    <source>
        <dbReference type="ARBA" id="ARBA00022833"/>
    </source>
</evidence>
<dbReference type="Gene3D" id="2.30.42.10">
    <property type="match status" value="1"/>
</dbReference>
<dbReference type="InterPro" id="IPR036034">
    <property type="entry name" value="PDZ_sf"/>
</dbReference>
<accession>A0A644UF25</accession>
<comment type="subcellular location">
    <subcellularLocation>
        <location evidence="2">Membrane</location>
        <topology evidence="2">Multi-pass membrane protein</topology>
    </subcellularLocation>
</comment>
<evidence type="ECO:0000256" key="2">
    <source>
        <dbReference type="ARBA" id="ARBA00004141"/>
    </source>
</evidence>
<feature type="transmembrane region" description="Helical" evidence="10">
    <location>
        <begin position="122"/>
        <end position="147"/>
    </location>
</feature>
<keyword evidence="7 10" id="KW-1133">Transmembrane helix</keyword>
<comment type="cofactor">
    <cofactor evidence="1">
        <name>Zn(2+)</name>
        <dbReference type="ChEBI" id="CHEBI:29105"/>
    </cofactor>
</comment>
<keyword evidence="6" id="KW-0862">Zinc</keyword>
<dbReference type="PANTHER" id="PTHR42837">
    <property type="entry name" value="REGULATOR OF SIGMA-E PROTEASE RSEP"/>
    <property type="match status" value="1"/>
</dbReference>
<evidence type="ECO:0000256" key="4">
    <source>
        <dbReference type="ARBA" id="ARBA00022692"/>
    </source>
</evidence>
<organism evidence="12">
    <name type="scientific">bioreactor metagenome</name>
    <dbReference type="NCBI Taxonomy" id="1076179"/>
    <lineage>
        <taxon>unclassified sequences</taxon>
        <taxon>metagenomes</taxon>
        <taxon>ecological metagenomes</taxon>
    </lineage>
</organism>
<feature type="transmembrane region" description="Helical" evidence="10">
    <location>
        <begin position="383"/>
        <end position="403"/>
    </location>
</feature>
<dbReference type="EMBL" id="VSSQ01000107">
    <property type="protein sequence ID" value="MPL77513.1"/>
    <property type="molecule type" value="Genomic_DNA"/>
</dbReference>
<keyword evidence="4 10" id="KW-0812">Transmembrane</keyword>